<evidence type="ECO:0000313" key="1">
    <source>
        <dbReference type="EMBL" id="PON85606.1"/>
    </source>
</evidence>
<proteinExistence type="predicted"/>
<name>A0A2P5EJ83_TREOI</name>
<protein>
    <submittedName>
        <fullName evidence="1">Uncharacterized protein</fullName>
    </submittedName>
</protein>
<dbReference type="Proteomes" id="UP000237000">
    <property type="component" value="Unassembled WGS sequence"/>
</dbReference>
<dbReference type="EMBL" id="JXTC01000145">
    <property type="protein sequence ID" value="PON85606.1"/>
    <property type="molecule type" value="Genomic_DNA"/>
</dbReference>
<sequence>MSLSRNLFFVTMHLCRGSINGTGQFSDQVSAGFISAFDNHFFTQDFSFNSSFNSDFDSSSFQGAYASLHSCLGSINFDSADLSSIINFLVSVCVYISIYH</sequence>
<accession>A0A2P5EJ83</accession>
<comment type="caution">
    <text evidence="1">The sequence shown here is derived from an EMBL/GenBank/DDBJ whole genome shotgun (WGS) entry which is preliminary data.</text>
</comment>
<keyword evidence="2" id="KW-1185">Reference proteome</keyword>
<dbReference type="InParanoid" id="A0A2P5EJ83"/>
<dbReference type="AlphaFoldDB" id="A0A2P5EJ83"/>
<evidence type="ECO:0000313" key="2">
    <source>
        <dbReference type="Proteomes" id="UP000237000"/>
    </source>
</evidence>
<reference evidence="2" key="1">
    <citation type="submission" date="2016-06" db="EMBL/GenBank/DDBJ databases">
        <title>Parallel loss of symbiosis genes in relatives of nitrogen-fixing non-legume Parasponia.</title>
        <authorList>
            <person name="Van Velzen R."/>
            <person name="Holmer R."/>
            <person name="Bu F."/>
            <person name="Rutten L."/>
            <person name="Van Zeijl A."/>
            <person name="Liu W."/>
            <person name="Santuari L."/>
            <person name="Cao Q."/>
            <person name="Sharma T."/>
            <person name="Shen D."/>
            <person name="Roswanjaya Y."/>
            <person name="Wardhani T."/>
            <person name="Kalhor M.S."/>
            <person name="Jansen J."/>
            <person name="Van den Hoogen J."/>
            <person name="Gungor B."/>
            <person name="Hartog M."/>
            <person name="Hontelez J."/>
            <person name="Verver J."/>
            <person name="Yang W.-C."/>
            <person name="Schijlen E."/>
            <person name="Repin R."/>
            <person name="Schilthuizen M."/>
            <person name="Schranz E."/>
            <person name="Heidstra R."/>
            <person name="Miyata K."/>
            <person name="Fedorova E."/>
            <person name="Kohlen W."/>
            <person name="Bisseling T."/>
            <person name="Smit S."/>
            <person name="Geurts R."/>
        </authorList>
    </citation>
    <scope>NUCLEOTIDE SEQUENCE [LARGE SCALE GENOMIC DNA]</scope>
    <source>
        <strain evidence="2">cv. RG33-2</strain>
    </source>
</reference>
<gene>
    <name evidence="1" type="ORF">TorRG33x02_186080</name>
</gene>
<organism evidence="1 2">
    <name type="scientific">Trema orientale</name>
    <name type="common">Charcoal tree</name>
    <name type="synonym">Celtis orientalis</name>
    <dbReference type="NCBI Taxonomy" id="63057"/>
    <lineage>
        <taxon>Eukaryota</taxon>
        <taxon>Viridiplantae</taxon>
        <taxon>Streptophyta</taxon>
        <taxon>Embryophyta</taxon>
        <taxon>Tracheophyta</taxon>
        <taxon>Spermatophyta</taxon>
        <taxon>Magnoliopsida</taxon>
        <taxon>eudicotyledons</taxon>
        <taxon>Gunneridae</taxon>
        <taxon>Pentapetalae</taxon>
        <taxon>rosids</taxon>
        <taxon>fabids</taxon>
        <taxon>Rosales</taxon>
        <taxon>Cannabaceae</taxon>
        <taxon>Trema</taxon>
    </lineage>
</organism>